<feature type="region of interest" description="Disordered" evidence="1">
    <location>
        <begin position="28"/>
        <end position="49"/>
    </location>
</feature>
<protein>
    <submittedName>
        <fullName evidence="3">Uncharacterized protein</fullName>
    </submittedName>
</protein>
<organism evidence="4">
    <name type="scientific">Caenorhabditis brenneri</name>
    <name type="common">Nematode worm</name>
    <dbReference type="NCBI Taxonomy" id="135651"/>
    <lineage>
        <taxon>Eukaryota</taxon>
        <taxon>Metazoa</taxon>
        <taxon>Ecdysozoa</taxon>
        <taxon>Nematoda</taxon>
        <taxon>Chromadorea</taxon>
        <taxon>Rhabditida</taxon>
        <taxon>Rhabditina</taxon>
        <taxon>Rhabditomorpha</taxon>
        <taxon>Rhabditoidea</taxon>
        <taxon>Rhabditidae</taxon>
        <taxon>Peloderinae</taxon>
        <taxon>Caenorhabditis</taxon>
    </lineage>
</organism>
<dbReference type="AlphaFoldDB" id="G0MTC9"/>
<evidence type="ECO:0000313" key="3">
    <source>
        <dbReference type="EMBL" id="EGT43663.1"/>
    </source>
</evidence>
<proteinExistence type="predicted"/>
<feature type="compositionally biased region" description="Polar residues" evidence="1">
    <location>
        <begin position="38"/>
        <end position="47"/>
    </location>
</feature>
<sequence>MRNSSLFLLFILFALTLSAPLPLEASTSEATPSDAILSDTTTSTNQTDVEEESSNAVFEYEQKGGYLFYSAAPNSGGSIEFEMGDISDDGADFEEYMKSFPEYVGKFRNIETKLSSPDQTVSIGYYNLEGNGSARAVVWQKITNLGDPNGPFVVTGGYRYEID</sequence>
<dbReference type="EMBL" id="GL379811">
    <property type="protein sequence ID" value="EGT43663.1"/>
    <property type="molecule type" value="Genomic_DNA"/>
</dbReference>
<evidence type="ECO:0000313" key="4">
    <source>
        <dbReference type="Proteomes" id="UP000008068"/>
    </source>
</evidence>
<keyword evidence="4" id="KW-1185">Reference proteome</keyword>
<evidence type="ECO:0000256" key="1">
    <source>
        <dbReference type="SAM" id="MobiDB-lite"/>
    </source>
</evidence>
<reference evidence="4" key="1">
    <citation type="submission" date="2011-07" db="EMBL/GenBank/DDBJ databases">
        <authorList>
            <consortium name="Caenorhabditis brenneri Sequencing and Analysis Consortium"/>
            <person name="Wilson R.K."/>
        </authorList>
    </citation>
    <scope>NUCLEOTIDE SEQUENCE [LARGE SCALE GENOMIC DNA]</scope>
    <source>
        <strain evidence="4">PB2801</strain>
    </source>
</reference>
<feature type="signal peptide" evidence="2">
    <location>
        <begin position="1"/>
        <end position="18"/>
    </location>
</feature>
<dbReference type="InParanoid" id="G0MTC9"/>
<name>G0MTC9_CAEBE</name>
<accession>G0MTC9</accession>
<gene>
    <name evidence="3" type="ORF">CAEBREN_04102</name>
</gene>
<dbReference type="Proteomes" id="UP000008068">
    <property type="component" value="Unassembled WGS sequence"/>
</dbReference>
<keyword evidence="2" id="KW-0732">Signal</keyword>
<feature type="chain" id="PRO_5003404632" evidence="2">
    <location>
        <begin position="19"/>
        <end position="163"/>
    </location>
</feature>
<evidence type="ECO:0000256" key="2">
    <source>
        <dbReference type="SAM" id="SignalP"/>
    </source>
</evidence>
<dbReference type="HOGENOM" id="CLU_1628500_0_0_1"/>